<feature type="disulfide bond" evidence="15">
    <location>
        <begin position="4232"/>
        <end position="4242"/>
    </location>
</feature>
<keyword evidence="5" id="KW-0254">Endocytosis</keyword>
<feature type="disulfide bond" evidence="16">
    <location>
        <begin position="3520"/>
        <end position="3532"/>
    </location>
</feature>
<feature type="disulfide bond" evidence="16">
    <location>
        <begin position="3738"/>
        <end position="3753"/>
    </location>
</feature>
<dbReference type="PROSITE" id="PS00010">
    <property type="entry name" value="ASX_HYDROXYL"/>
    <property type="match status" value="2"/>
</dbReference>
<feature type="disulfide bond" evidence="16">
    <location>
        <begin position="3444"/>
        <end position="3462"/>
    </location>
</feature>
<dbReference type="SMART" id="SM00135">
    <property type="entry name" value="LY"/>
    <property type="match status" value="33"/>
</dbReference>
<dbReference type="FunFam" id="2.120.10.30:FF:000035">
    <property type="entry name" value="Low-density lipoprotein receptor-related protein 2"/>
    <property type="match status" value="1"/>
</dbReference>
<feature type="disulfide bond" evidence="15">
    <location>
        <begin position="4271"/>
        <end position="4281"/>
    </location>
</feature>
<evidence type="ECO:0000256" key="8">
    <source>
        <dbReference type="ARBA" id="ARBA00022737"/>
    </source>
</evidence>
<protein>
    <recommendedName>
        <fullName evidence="21">EGF-like domain-containing protein</fullName>
    </recommendedName>
</protein>
<dbReference type="SMART" id="SM00179">
    <property type="entry name" value="EGF_CA"/>
    <property type="match status" value="8"/>
</dbReference>
<feature type="disulfide bond" evidence="16">
    <location>
        <begin position="931"/>
        <end position="949"/>
    </location>
</feature>
<dbReference type="EMBL" id="OV121133">
    <property type="protein sequence ID" value="CAH0551681.1"/>
    <property type="molecule type" value="Genomic_DNA"/>
</dbReference>
<evidence type="ECO:0000256" key="7">
    <source>
        <dbReference type="ARBA" id="ARBA00022729"/>
    </source>
</evidence>
<sequence length="4650" mass="519859">MLQIHGLLVIGFINFVYATNSTLKGKDILQETVTTCSPNHFRCNNGQCILASWQCDSTPQCDDGSDESAEECLLKQNCGPETFQCALTKKCIPSGWVCDEEPDCGVSPELGDDLSDENPQQCHKGPNCRWNYAACSDGPYCILIQKFCDGHGDCPGNSDEWNFCHNKSLSCDKLQCSYGCKVTPQGPRCHCPEGKRPEDSKCVDANECELDGSCAQICTNTLGSFTCSCVSGYELNGTNCIAVNAPKSEPASLIFSTPSEIKRITLDGKSWPGNSTIRLINNNALEFIHRNHTICYIHHNVTKTSLVCANINNMNERWELNDASSLLEVESIQQMSLDWVSNNWYFLDDQRELIIVCTSDLKWCNMLIDYELSKPRALALDPTSGYMFFTKWGHSPPMLERCKLDGSDRRTIVNHKIVYPYGVSVDYPNKHVYWIDTYLDYVERVDFDGKHRRTVMRGIRVQNLYGIAPFQNKLYVSSWYNNSILEIDKYEHKEKYIVANIGRPFNIHVFHRQRQPDVAHPCKMENICDHICIPMWNKDIAIKKCICSSGYRLIGNKCVVVTPPKFLLISKSIPYSIKGVDMENGNDTLIPITKIGLSKALDFDGATNTLFYADSQDMGIHMVPINDTTNITDLVKHVECDGISYDWISKNLYYTNMERGSIAVVKVSNNTITRTLIQSTTLSPASIAVDPTRGVMYWADWSDLSPEKGRIDTANMNGKNRTVLVSKDIHCPMGLTIDFKGKRLYWCDKLLRKIESVDFKGGTRKIELSAGLNAPISLAIDFQGENRDFYLIDKGMLRKFNEKTGLQYVFSNYYKESPLFYSLKIFDKTVQTSKEINCANCPELCIPLENRTECACQDGYQHVDATCVKQLNYRMPSYCPADNFQCHSEKHCIPSSYICDGVKNCEDGSDESSDAGGPCENISCGEHQLKCDKITCIAPHWVCDGENDCLDGTDEDPARCSKVCSPSQFKCKESGRCIAMVWRCDNVNDCGPGDDSDEHDCTIVFPEVNTCEVNEFTCKSGQCIPMDYYCDSTEDCDDGTDELNCATCNPTTQIACTPLNKCLSTSVKCDGRSDCPDGSDEKDCGKQPCEENEFACANFECIPKMFFCDATVDCLDGSDEMNCDPTKIKNVTQHKNFHCVAPNITCDNQTKCLTPSQLCDNKQDCLDHSDESVICKRTNNKTIAFNCEYPNRLCDNDTKCISTDQLCDEVEDCVDGSDEGIRCVERLCDHSYACSHNCHNSPDGLICSCPSHLHLQADRSTCLETHPCEAWGVCSQKCTPRGSRYKCTCQHGYVLQKDGFTCKSTDPGTPYVIFSNRHELRGIQLHSFGLKSFISNLKNTITLDFHHTPENDMVFWTDIMDDKIYRGTIIGGFIGNIEAVVQTGLSRAEGLAVDWIGENLYWIESNLDQIEVAKLNGSFRRTLVAGDMESPRAIAVDPRDGLLFWTDWEKSLPRIERCSLAGLNREIVVRVDEDGSGGWANGLTLDYDSRRIYWIDAKSDSIHTTKYDGSDHHEVMSNHELLSHPFAITLFENYVYWTDWRTNSVVRANKWTGGDVKVVQKTLTQPFDIKVMHPSRHPTDGVNPCGKNNAGCSHLCLLHLNHTYRCDCPHIMRLSTDNKTCVENEKVLLIARSSEIRGVDIQQPYYHTIPTISVPQVLNPVQLEYVASLSMLYWADSHINEIKRSGLTSGPSEILIDTTGLHNPSGIAIDWISHLMFVSSASGITVCNLEGEYSATLIQNEDILSIAVNPHQGFLFFITSLNFTSANLESMLMDGSSRKIIGRDLKTSSKSLTVDLDSNRLYWISGFEIFYSEFDGTGVTKLNLVSHVISALTVYKGKVYYADDNEDLSIRLADKTTGADDTLLRNGTGGVLALRIYDPSEQKGFHPCQLNKGGCEHLCLPTSYNGYACKCATGYSRVPKNFSRCVGVDEFIYYSLNWELQGLALDGSNETQVLGPISRVLSATSIDFDVEEDTIYWADSDHGTVTRIKRDGTNRKQILEQTVLDNGPVDWLTGLAVDWIGKNMFWCDSKRGVIEVAGVDGTKQHVLLSNDIGKPTSLVVDPIKGYLIWASGPKIEIATMDGQNRKLLLDNQVSISDITLDSQMEFVYFCDSGSNSIGRIKYDGSEFSVLLNSSLENPVALTVIDDKMYWIDTTHKRGSIKVALVYNLSDYTVLQHDLGDSIKDIQIYSKKKQGGTNPCAKNNGGCEQLCLFNSTHPVCLCSHGRLTSNGKNCEAFESFIMYSKVVSIESIQMISDKNLQNSPHPSIKNNTLLKNAIGLSFSYKHQRLFYSDIQKGSINSVFYNGSDHRIIVERQGSVEGLAYEQIMNALYWTCNNEATINRVKLSDDMTNASSVETIVRLRSQDKPRGIAIDSCGNRLFWTNWNSHQPSVERVFLSGFRRETIIKTDIRMPNGITLDHKAQKLYWADARLDKIERCEYDGTKRVVLAKVTPQHPFALAVYGDFIYWTDWMLHAVLRADKYTGQYVVLLRRDVSRPMGIVAVANDTDDCFSNPCSIMNGGCEDECRLSPSGKVECACSEGHVLSEDGRCFTNVPAKCGTNQFRCSDGSCIPTELTCDGFYHCPDRSDEEEGYCARRRCPQGWFLCQNKRCVLQKMICNGIDNCGDSSDEQNCSCSETEHFQCQNGQCVPKSVRCDHDPDCGDKSDEIGCPMPNCTEISGLNFINCKHTTACIHMNWICDGSDDCWDNSDEENCKFNKTCDHTQFRCASGHCIHYNYRCDGHDDCHDSTTPNALSSDETHCNHSCSANEFACGDSSCIPLSARCNGAIDCIDLSDEYDCKVQCKAEQFKCKNGECIPKPWECDGHPDCKDQSDETEHCSRTNCNENEFRCNSTGKCIPKTWVCDGDNDCMDGADENPIQDCGSQFCDAEEFQCDDGSCIAQENYCDGDRDCNDGSDETSNCYKTCTPFEFRCNNSKCILELLKCNGKDDCGDNSDEEKCSEDYCSKDRFKCENKVCINETLVCNGENDCGDFSDEIKCGINECSARPSPCAQSCVDKPIGYECKCNPGYEVNPKNKQLCKDIDECLDRPCSQGCHNTIGSYLCYCESNYVSSLDGKSCRANSTDNANLILANRYYIREIDLLGHSTLLAHNLTNAVALDYDWASQCIYWSDVTQLGSSIKRICDFKKNITVTDVLHQSTLQNPDGLAVDWVGRNLYWCDKGSDTIEVSSLDGRFRKVLISKGLEEPRAIVLDPKHRNMYWSDWGTRVHIGKAGMDVSNPRVLIKSGLGWPNALTLSLETNELFWSDAREDYIAVSDLEGNNIKIITSRQRNPKLQLHHVFAIAVWEDYVYWTDWETKSVERCNKYTGENCKSILSTVHRPMDVRVVHPFKQPKTENPCGNANCSTLCLLSPTAPYFTCACPENYILGRDNKTCIANCTSAHFECKSSYKCIPFWWHCDTQNDCGDGSDEPENCPPFKCMPGQYQCKNGQCIHPSDLCNGKNDCGDFSDEADCKHYNCLNNQFRCDGNDNVTAVCVPAKQRCNKHKDCPLGEDEADCPPATCPPTQFKCSNDKCIPAVWVCDKDNDCADNSDEEQDCGNRSCSPQHFRCNSGRCIPLAWRCDGDPDCAEGEDEPATCSQPEYHTCEPTYFKCNNNKCIPGRWKCDYETDCGDNSDELGCQPRNCSESEFRCGDGKCIRGNMQCDGEFQCEDKSDEVGCNTTCKNNEFQCVKPQICIYKEWRCDGEADCSDGSDEANCSEICPNKGFKCQNGLCINEEWRCDGQNDCDDGSDEQNCFSFACPMGRFRCKNHKCVPISALCDGYSHCSDNSDEDKYICTRHGLCTAKQFTCKNGNCIDKRFVCDGFNNCGDDSDESNCDDSTCQWNSCSQICVESKKHGVLCKCAQGYVHSKNHTCSAEGDVAELVVAVEADLRLMSPYKSGDPSVFKKTLATEFKVDAVDILYGKRQAEAFWTDHHNGRVQSLIIRVDTDGRSNRDADVPKTVLQKLQDPRGISLDWVAKRIYVTDKNRILVSTLDGKTTYTLLSGNMQQPRDIVVAPAQGLLFWVDWGPIARIETAHMDGDKRKMLVSSGILWPTGLAIDYPKSRLYWSDPKTMTIECVKFDGTDRQIIHRFNKDMRPFKLEVFEEYLYVSTYLKHDILRLNKFGKGNITHLVQGLTRVSHLLILQENKHIKINNTCDEFCHPTEFCLLTPLGATCTCAEGYVKDGLACKPKSGLLSACPLECGTGSCIIIEGKGPSCNCPPQYNGTHCENYRCAQYCKNHGMCFVNVLTNDLVCKCNAHWTGDRCETPVNLCENRCYNGGTCYNPKPGFPVCHCRAGFTGNRCQNCQKLSCANGGVCTKENNREYCTCPTGYRGDFCEISVCGKYGKAIVTPNNVRCTCLQGYAGEKCEQDLCYQRCANGGTCRVGAKQSTECICPQFFAGRRCEVDLCQQANPPAGCNARCSCKNNGVCKMIAGKPICKCSDSWGGAKCEIYIGNTNPCINHCSNGGICQIMSLDKDPTCKCTEKWSGPTCKDPVVCKTYCKNGGTCSISDGIPYCQCPPNFFGNNCENMKLGFDEAITTKEEGRGVLVPILIAVAVIVIVLLVGFVVVEYFIKKRQTFSHERLNENDFNNPIYQDRDAEPFTLDADKSGNFANPVYESVYNGTSSGKDEKANLLEYNADETPPPSTEEL</sequence>
<feature type="disulfide bond" evidence="16">
    <location>
        <begin position="36"/>
        <end position="48"/>
    </location>
</feature>
<feature type="repeat" description="LDL-receptor class B" evidence="17">
    <location>
        <begin position="385"/>
        <end position="429"/>
    </location>
</feature>
<comment type="caution">
    <text evidence="15">Lacks conserved residue(s) required for the propagation of feature annotation.</text>
</comment>
<evidence type="ECO:0000256" key="15">
    <source>
        <dbReference type="PROSITE-ProRule" id="PRU00076"/>
    </source>
</evidence>
<feature type="disulfide bond" evidence="16">
    <location>
        <begin position="3807"/>
        <end position="3825"/>
    </location>
</feature>
<dbReference type="PANTHER" id="PTHR22722:SF5">
    <property type="entry name" value="LOW-DENSITY LIPOPROTEIN RECEPTOR-RELATED PROTEIN 1B"/>
    <property type="match status" value="1"/>
</dbReference>
<dbReference type="GO" id="GO:0043235">
    <property type="term" value="C:receptor complex"/>
    <property type="evidence" value="ECO:0007669"/>
    <property type="project" value="TreeGrafter"/>
</dbReference>
<feature type="disulfide bond" evidence="16">
    <location>
        <begin position="2719"/>
        <end position="2731"/>
    </location>
</feature>
<feature type="repeat" description="LDL-receptor class B" evidence="17">
    <location>
        <begin position="1973"/>
        <end position="2021"/>
    </location>
</feature>
<evidence type="ECO:0000256" key="17">
    <source>
        <dbReference type="PROSITE-ProRule" id="PRU00461"/>
    </source>
</evidence>
<keyword evidence="23" id="KW-1185">Reference proteome</keyword>
<feature type="disulfide bond" evidence="16">
    <location>
        <begin position="2598"/>
        <end position="2610"/>
    </location>
</feature>
<feature type="disulfide bond" evidence="16">
    <location>
        <begin position="1018"/>
        <end position="1036"/>
    </location>
</feature>
<dbReference type="Gene3D" id="2.10.25.10">
    <property type="entry name" value="Laminin"/>
    <property type="match status" value="10"/>
</dbReference>
<feature type="disulfide bond" evidence="16">
    <location>
        <begin position="2982"/>
        <end position="2997"/>
    </location>
</feature>
<evidence type="ECO:0000256" key="4">
    <source>
        <dbReference type="ARBA" id="ARBA00022536"/>
    </source>
</evidence>
<dbReference type="InterPro" id="IPR001881">
    <property type="entry name" value="EGF-like_Ca-bd_dom"/>
</dbReference>
<feature type="disulfide bond" evidence="16">
    <location>
        <begin position="2726"/>
        <end position="2744"/>
    </location>
</feature>
<feature type="disulfide bond" evidence="15">
    <location>
        <begin position="208"/>
        <end position="218"/>
    </location>
</feature>
<dbReference type="GO" id="GO:0005041">
    <property type="term" value="F:low-density lipoprotein particle receptor activity"/>
    <property type="evidence" value="ECO:0007669"/>
    <property type="project" value="TreeGrafter"/>
</dbReference>
<feature type="repeat" description="LDL-receptor class B" evidence="17">
    <location>
        <begin position="3172"/>
        <end position="3214"/>
    </location>
</feature>
<feature type="disulfide bond" evidence="16">
    <location>
        <begin position="2963"/>
        <end position="2975"/>
    </location>
</feature>
<feature type="repeat" description="LDL-receptor class B" evidence="17">
    <location>
        <begin position="2377"/>
        <end position="2421"/>
    </location>
</feature>
<feature type="repeat" description="LDL-receptor class B" evidence="17">
    <location>
        <begin position="2422"/>
        <end position="2464"/>
    </location>
</feature>
<dbReference type="InterPro" id="IPR000033">
    <property type="entry name" value="LDLR_classB_rpt"/>
</dbReference>
<feature type="disulfide bond" evidence="16">
    <location>
        <begin position="3800"/>
        <end position="3812"/>
    </location>
</feature>
<dbReference type="InterPro" id="IPR000742">
    <property type="entry name" value="EGF"/>
</dbReference>
<feature type="repeat" description="LDL-receptor class B" evidence="17">
    <location>
        <begin position="4018"/>
        <end position="4061"/>
    </location>
</feature>
<keyword evidence="10 19" id="KW-1133">Transmembrane helix</keyword>
<evidence type="ECO:0000256" key="3">
    <source>
        <dbReference type="ARBA" id="ARBA00022475"/>
    </source>
</evidence>
<dbReference type="InterPro" id="IPR011042">
    <property type="entry name" value="6-blade_b-propeller_TolB-like"/>
</dbReference>
<feature type="disulfide bond" evidence="16">
    <location>
        <begin position="2802"/>
        <end position="2814"/>
    </location>
</feature>
<evidence type="ECO:0000256" key="6">
    <source>
        <dbReference type="ARBA" id="ARBA00022692"/>
    </source>
</evidence>
<evidence type="ECO:0000256" key="16">
    <source>
        <dbReference type="PROSITE-ProRule" id="PRU00124"/>
    </source>
</evidence>
<dbReference type="FunFam" id="2.120.10.30:FF:000241">
    <property type="entry name" value="Low-density lipoprotein receptor-related protein 6"/>
    <property type="match status" value="5"/>
</dbReference>
<feature type="disulfide bond" evidence="16">
    <location>
        <begin position="2892"/>
        <end position="2910"/>
    </location>
</feature>
<feature type="domain" description="EGF-like" evidence="21">
    <location>
        <begin position="4228"/>
        <end position="4265"/>
    </location>
</feature>
<dbReference type="FunFam" id="4.10.400.10:FF:000002">
    <property type="entry name" value="Low-density lipoprotein receptor-related protein 1"/>
    <property type="match status" value="1"/>
</dbReference>
<dbReference type="GO" id="GO:0005509">
    <property type="term" value="F:calcium ion binding"/>
    <property type="evidence" value="ECO:0007669"/>
    <property type="project" value="InterPro"/>
</dbReference>
<dbReference type="PRINTS" id="PR00261">
    <property type="entry name" value="LDLRECEPTOR"/>
</dbReference>
<feature type="disulfide bond" evidence="16">
    <location>
        <begin position="2783"/>
        <end position="2798"/>
    </location>
</feature>
<dbReference type="PROSITE" id="PS00022">
    <property type="entry name" value="EGF_1"/>
    <property type="match status" value="6"/>
</dbReference>
<dbReference type="SMART" id="SM00192">
    <property type="entry name" value="LDLa"/>
    <property type="match status" value="33"/>
</dbReference>
<gene>
    <name evidence="22" type="ORF">MELIAE_LOCUS4240</name>
</gene>
<feature type="disulfide bond" evidence="16">
    <location>
        <begin position="3622"/>
        <end position="3637"/>
    </location>
</feature>
<evidence type="ECO:0000256" key="13">
    <source>
        <dbReference type="ARBA" id="ARBA00023170"/>
    </source>
</evidence>
<feature type="repeat" description="LDL-receptor class B" evidence="17">
    <location>
        <begin position="1670"/>
        <end position="1713"/>
    </location>
</feature>
<feature type="repeat" description="LDL-receptor class B" evidence="17">
    <location>
        <begin position="742"/>
        <end position="784"/>
    </location>
</feature>
<dbReference type="InterPro" id="IPR023415">
    <property type="entry name" value="LDLR_class-A_CS"/>
</dbReference>
<feature type="repeat" description="LDL-receptor class B" evidence="17">
    <location>
        <begin position="430"/>
        <end position="473"/>
    </location>
</feature>
<feature type="disulfide bond" evidence="15">
    <location>
        <begin position="4293"/>
        <end position="4302"/>
    </location>
</feature>
<comment type="subcellular location">
    <subcellularLocation>
        <location evidence="1">Cell membrane</location>
        <topology evidence="1">Single-pass type I membrane protein</topology>
    </subcellularLocation>
</comment>
<dbReference type="PROSITE" id="PS01186">
    <property type="entry name" value="EGF_2"/>
    <property type="match status" value="2"/>
</dbReference>
<dbReference type="InterPro" id="IPR018097">
    <property type="entry name" value="EGF_Ca-bd_CS"/>
</dbReference>
<feature type="disulfide bond" evidence="16">
    <location>
        <begin position="2642"/>
        <end position="2660"/>
    </location>
</feature>
<feature type="disulfide bond" evidence="16">
    <location>
        <begin position="3527"/>
        <end position="3545"/>
    </location>
</feature>
<evidence type="ECO:0000256" key="1">
    <source>
        <dbReference type="ARBA" id="ARBA00004251"/>
    </source>
</evidence>
<feature type="domain" description="EGF-like" evidence="21">
    <location>
        <begin position="4267"/>
        <end position="4303"/>
    </location>
</feature>
<evidence type="ECO:0000313" key="22">
    <source>
        <dbReference type="EMBL" id="CAH0551681.1"/>
    </source>
</evidence>
<feature type="disulfide bond" evidence="16">
    <location>
        <begin position="1096"/>
        <end position="1114"/>
    </location>
</feature>
<feature type="chain" id="PRO_5040415308" description="EGF-like domain-containing protein" evidence="20">
    <location>
        <begin position="19"/>
        <end position="4650"/>
    </location>
</feature>
<evidence type="ECO:0000256" key="10">
    <source>
        <dbReference type="ARBA" id="ARBA00022989"/>
    </source>
</evidence>
<evidence type="ECO:0000256" key="2">
    <source>
        <dbReference type="ARBA" id="ARBA00009939"/>
    </source>
</evidence>
<evidence type="ECO:0000256" key="9">
    <source>
        <dbReference type="ARBA" id="ARBA00022837"/>
    </source>
</evidence>
<evidence type="ECO:0000259" key="21">
    <source>
        <dbReference type="PROSITE" id="PS50026"/>
    </source>
</evidence>
<feature type="disulfide bond" evidence="15">
    <location>
        <begin position="4255"/>
        <end position="4264"/>
    </location>
</feature>
<feature type="disulfide bond" evidence="16">
    <location>
        <begin position="3567"/>
        <end position="3585"/>
    </location>
</feature>
<feature type="disulfide bond" evidence="15">
    <location>
        <begin position="4394"/>
        <end position="4403"/>
    </location>
</feature>
<keyword evidence="9" id="KW-0106">Calcium</keyword>
<feature type="repeat" description="LDL-receptor class B" evidence="17">
    <location>
        <begin position="694"/>
        <end position="741"/>
    </location>
</feature>
<feature type="disulfide bond" evidence="16">
    <location>
        <begin position="2564"/>
        <end position="2582"/>
    </location>
</feature>
<organism evidence="22 23">
    <name type="scientific">Brassicogethes aeneus</name>
    <name type="common">Rape pollen beetle</name>
    <name type="synonym">Meligethes aeneus</name>
    <dbReference type="NCBI Taxonomy" id="1431903"/>
    <lineage>
        <taxon>Eukaryota</taxon>
        <taxon>Metazoa</taxon>
        <taxon>Ecdysozoa</taxon>
        <taxon>Arthropoda</taxon>
        <taxon>Hexapoda</taxon>
        <taxon>Insecta</taxon>
        <taxon>Pterygota</taxon>
        <taxon>Neoptera</taxon>
        <taxon>Endopterygota</taxon>
        <taxon>Coleoptera</taxon>
        <taxon>Polyphaga</taxon>
        <taxon>Cucujiformia</taxon>
        <taxon>Nitidulidae</taxon>
        <taxon>Meligethinae</taxon>
        <taxon>Brassicogethes</taxon>
    </lineage>
</organism>
<feature type="disulfide bond" evidence="16">
    <location>
        <begin position="2943"/>
        <end position="2958"/>
    </location>
</feature>
<dbReference type="SUPFAM" id="SSF63825">
    <property type="entry name" value="YWTD domain"/>
    <property type="match status" value="8"/>
</dbReference>
<dbReference type="OrthoDB" id="9990982at2759"/>
<evidence type="ECO:0000256" key="14">
    <source>
        <dbReference type="ARBA" id="ARBA00023180"/>
    </source>
</evidence>
<comment type="similarity">
    <text evidence="2">Belongs to the LDLR family.</text>
</comment>
<dbReference type="FunFam" id="4.10.400.10:FF:000007">
    <property type="entry name" value="Low density lipoprotein receptor-related protein 1"/>
    <property type="match status" value="1"/>
</dbReference>
<feature type="disulfide bond" evidence="15">
    <location>
        <begin position="4463"/>
        <end position="4480"/>
    </location>
</feature>
<dbReference type="PANTHER" id="PTHR22722">
    <property type="entry name" value="LOW-DENSITY LIPOPROTEIN RECEPTOR-RELATED PROTEIN 2-RELATED"/>
    <property type="match status" value="1"/>
</dbReference>
<keyword evidence="11 19" id="KW-0472">Membrane</keyword>
<dbReference type="PROSITE" id="PS01209">
    <property type="entry name" value="LDLRA_1"/>
    <property type="match status" value="12"/>
</dbReference>
<feature type="domain" description="EGF-like" evidence="21">
    <location>
        <begin position="4493"/>
        <end position="4528"/>
    </location>
</feature>
<feature type="disulfide bond" evidence="16">
    <location>
        <begin position="924"/>
        <end position="936"/>
    </location>
</feature>
<keyword evidence="8" id="KW-0677">Repeat</keyword>
<feature type="disulfide bond" evidence="16">
    <location>
        <begin position="1011"/>
        <end position="1023"/>
    </location>
</feature>
<feature type="disulfide bond" evidence="16">
    <location>
        <begin position="3819"/>
        <end position="3834"/>
    </location>
</feature>
<dbReference type="FunFam" id="4.10.400.10:FF:000034">
    <property type="entry name" value="Low-density lipoprotein receptor-related protein 2"/>
    <property type="match status" value="4"/>
</dbReference>
<evidence type="ECO:0000256" key="19">
    <source>
        <dbReference type="SAM" id="Phobius"/>
    </source>
</evidence>
<feature type="disulfide bond" evidence="16">
    <location>
        <begin position="3610"/>
        <end position="3628"/>
    </location>
</feature>
<dbReference type="CDD" id="cd00054">
    <property type="entry name" value="EGF_CA"/>
    <property type="match status" value="2"/>
</dbReference>
<feature type="disulfide bond" evidence="16">
    <location>
        <begin position="2924"/>
        <end position="2936"/>
    </location>
</feature>
<dbReference type="SMART" id="SM00181">
    <property type="entry name" value="EGF"/>
    <property type="match status" value="29"/>
</dbReference>
<keyword evidence="13" id="KW-0675">Receptor</keyword>
<feature type="disulfide bond" evidence="16">
    <location>
        <begin position="3560"/>
        <end position="3572"/>
    </location>
</feature>
<proteinExistence type="inferred from homology"/>
<feature type="repeat" description="LDL-receptor class B" evidence="17">
    <location>
        <begin position="2105"/>
        <end position="2147"/>
    </location>
</feature>
<feature type="disulfide bond" evidence="15">
    <location>
        <begin position="4482"/>
        <end position="4491"/>
    </location>
</feature>
<feature type="domain" description="EGF-like" evidence="21">
    <location>
        <begin position="4455"/>
        <end position="4492"/>
    </location>
</feature>
<dbReference type="FunFam" id="2.10.25.10:FF:000009">
    <property type="entry name" value="Low-density lipoprotein receptor isoform 1"/>
    <property type="match status" value="1"/>
</dbReference>
<feature type="region of interest" description="Disordered" evidence="18">
    <location>
        <begin position="4623"/>
        <end position="4650"/>
    </location>
</feature>
<keyword evidence="14" id="KW-0325">Glycoprotein</keyword>
<feature type="disulfide bond" evidence="16">
    <location>
        <begin position="3726"/>
        <end position="3744"/>
    </location>
</feature>
<evidence type="ECO:0000256" key="12">
    <source>
        <dbReference type="ARBA" id="ARBA00023157"/>
    </source>
</evidence>
<feature type="disulfide bond" evidence="16">
    <location>
        <begin position="2771"/>
        <end position="2789"/>
    </location>
</feature>
<dbReference type="Pfam" id="PF00057">
    <property type="entry name" value="Ldl_recept_a"/>
    <property type="match status" value="29"/>
</dbReference>
<dbReference type="InterPro" id="IPR051221">
    <property type="entry name" value="LDLR-related"/>
</dbReference>
<feature type="disulfide bond" evidence="16">
    <location>
        <begin position="3437"/>
        <end position="3449"/>
    </location>
</feature>
<feature type="disulfide bond" evidence="16">
    <location>
        <begin position="3603"/>
        <end position="3615"/>
    </location>
</feature>
<feature type="domain" description="EGF-like" evidence="21">
    <location>
        <begin position="4304"/>
        <end position="4337"/>
    </location>
</feature>
<feature type="repeat" description="LDL-receptor class B" evidence="17">
    <location>
        <begin position="4062"/>
        <end position="4105"/>
    </location>
</feature>
<feature type="disulfide bond" evidence="16">
    <location>
        <begin position="2931"/>
        <end position="2949"/>
    </location>
</feature>
<dbReference type="Pfam" id="PF00058">
    <property type="entry name" value="Ldl_recept_b"/>
    <property type="match status" value="9"/>
</dbReference>
<feature type="disulfide bond" evidence="16">
    <location>
        <begin position="2698"/>
        <end position="2713"/>
    </location>
</feature>
<keyword evidence="3" id="KW-1003">Cell membrane</keyword>
<feature type="disulfide bond" evidence="15">
    <location>
        <begin position="4518"/>
        <end position="4527"/>
    </location>
</feature>
<dbReference type="Gene3D" id="2.120.10.30">
    <property type="entry name" value="TolB, C-terminal domain"/>
    <property type="match status" value="8"/>
</dbReference>
<keyword evidence="4 15" id="KW-0245">EGF-like domain</keyword>
<feature type="disulfide bond" evidence="16">
    <location>
        <begin position="1069"/>
        <end position="1084"/>
    </location>
</feature>
<evidence type="ECO:0000313" key="23">
    <source>
        <dbReference type="Proteomes" id="UP001154078"/>
    </source>
</evidence>
<feature type="disulfide bond" evidence="16">
    <location>
        <begin position="3661"/>
        <end position="3676"/>
    </location>
</feature>
<evidence type="ECO:0000256" key="5">
    <source>
        <dbReference type="ARBA" id="ARBA00022583"/>
    </source>
</evidence>
<feature type="disulfide bond" evidence="16">
    <location>
        <begin position="3500"/>
        <end position="3515"/>
    </location>
</feature>
<feature type="disulfide bond" evidence="16">
    <location>
        <begin position="3700"/>
        <end position="3715"/>
    </location>
</feature>
<dbReference type="PROSITE" id="PS51120">
    <property type="entry name" value="LDLRB"/>
    <property type="match status" value="17"/>
</dbReference>
<dbReference type="InterPro" id="IPR000152">
    <property type="entry name" value="EGF-type_Asp/Asn_hydroxyl_site"/>
</dbReference>
<dbReference type="SUPFAM" id="SSF57196">
    <property type="entry name" value="EGF/Laminin"/>
    <property type="match status" value="9"/>
</dbReference>
<feature type="disulfide bond" evidence="16">
    <location>
        <begin position="2617"/>
        <end position="2632"/>
    </location>
</feature>
<feature type="disulfide bond" evidence="16">
    <location>
        <begin position="2970"/>
        <end position="2988"/>
    </location>
</feature>
<dbReference type="Gene3D" id="4.10.400.10">
    <property type="entry name" value="Low-density Lipoprotein Receptor"/>
    <property type="match status" value="32"/>
</dbReference>
<feature type="domain" description="EGF-like" evidence="21">
    <location>
        <begin position="4368"/>
        <end position="4404"/>
    </location>
</feature>
<dbReference type="GO" id="GO:0005886">
    <property type="term" value="C:plasma membrane"/>
    <property type="evidence" value="ECO:0007669"/>
    <property type="project" value="UniProtKB-SubCell"/>
</dbReference>
<keyword evidence="6 19" id="KW-0812">Transmembrane</keyword>
<feature type="disulfide bond" evidence="16">
    <location>
        <begin position="1089"/>
        <end position="1101"/>
    </location>
</feature>
<dbReference type="PROSITE" id="PS50068">
    <property type="entry name" value="LDLRA_2"/>
    <property type="match status" value="33"/>
</dbReference>
<dbReference type="Proteomes" id="UP001154078">
    <property type="component" value="Chromosome 2"/>
</dbReference>
<feature type="signal peptide" evidence="20">
    <location>
        <begin position="1"/>
        <end position="18"/>
    </location>
</feature>
<evidence type="ECO:0000256" key="20">
    <source>
        <dbReference type="SAM" id="SignalP"/>
    </source>
</evidence>
<accession>A0A9P0AXC2</accession>
<feature type="repeat" description="LDL-receptor class B" evidence="17">
    <location>
        <begin position="2022"/>
        <end position="2064"/>
    </location>
</feature>
<feature type="disulfide bond" evidence="16">
    <location>
        <begin position="2557"/>
        <end position="2569"/>
    </location>
</feature>
<feature type="disulfide bond" evidence="16">
    <location>
        <begin position="3719"/>
        <end position="3731"/>
    </location>
</feature>
<name>A0A9P0AXC2_BRAAE</name>
<feature type="transmembrane region" description="Helical" evidence="19">
    <location>
        <begin position="4547"/>
        <end position="4573"/>
    </location>
</feature>
<feature type="disulfide bond" evidence="15">
    <location>
        <begin position="4459"/>
        <end position="4469"/>
    </location>
</feature>
<feature type="disulfide bond" evidence="16">
    <location>
        <begin position="3765"/>
        <end position="3783"/>
    </location>
</feature>
<evidence type="ECO:0000256" key="11">
    <source>
        <dbReference type="ARBA" id="ARBA00023136"/>
    </source>
</evidence>
<keyword evidence="7 20" id="KW-0732">Signal</keyword>
<dbReference type="InterPro" id="IPR036055">
    <property type="entry name" value="LDL_receptor-like_sf"/>
</dbReference>
<dbReference type="SUPFAM" id="SSF57424">
    <property type="entry name" value="LDL receptor-like module"/>
    <property type="match status" value="31"/>
</dbReference>
<feature type="disulfide bond" evidence="16">
    <location>
        <begin position="3649"/>
        <end position="3667"/>
    </location>
</feature>
<dbReference type="InterPro" id="IPR002172">
    <property type="entry name" value="LDrepeatLR_classA_rpt"/>
</dbReference>
<feature type="disulfide bond" evidence="16">
    <location>
        <begin position="2764"/>
        <end position="2776"/>
    </location>
</feature>
<feature type="disulfide bond" evidence="16">
    <location>
        <begin position="3758"/>
        <end position="3770"/>
    </location>
</feature>
<feature type="disulfide bond" evidence="16">
    <location>
        <begin position="2605"/>
        <end position="2623"/>
    </location>
</feature>
<feature type="repeat" description="LDL-receptor class B" evidence="17">
    <location>
        <begin position="1398"/>
        <end position="1440"/>
    </location>
</feature>
<reference evidence="22" key="1">
    <citation type="submission" date="2021-12" db="EMBL/GenBank/DDBJ databases">
        <authorList>
            <person name="King R."/>
        </authorList>
    </citation>
    <scope>NUCLEOTIDE SEQUENCE</scope>
</reference>
<keyword evidence="12 15" id="KW-1015">Disulfide bond</keyword>
<dbReference type="PROSITE" id="PS50026">
    <property type="entry name" value="EGF_3"/>
    <property type="match status" value="7"/>
</dbReference>
<dbReference type="PROSITE" id="PS01187">
    <property type="entry name" value="EGF_CA"/>
    <property type="match status" value="2"/>
</dbReference>
<feature type="disulfide bond" evidence="16">
    <location>
        <begin position="2885"/>
        <end position="2897"/>
    </location>
</feature>
<feature type="disulfide bond" evidence="15">
    <location>
        <begin position="4372"/>
        <end position="4382"/>
    </location>
</feature>
<feature type="disulfide bond" evidence="16">
    <location>
        <begin position="43"/>
        <end position="61"/>
    </location>
</feature>
<dbReference type="FunFam" id="4.10.400.10:FF:000011">
    <property type="entry name" value="Low-density lipoprotein receptor-related protein 1"/>
    <property type="match status" value="1"/>
</dbReference>
<evidence type="ECO:0000256" key="18">
    <source>
        <dbReference type="SAM" id="MobiDB-lite"/>
    </source>
</evidence>
<feature type="disulfide bond" evidence="16">
    <location>
        <begin position="2654"/>
        <end position="2669"/>
    </location>
</feature>
<feature type="disulfide bond" evidence="15">
    <location>
        <begin position="4327"/>
        <end position="4336"/>
    </location>
</feature>
<feature type="repeat" description="LDL-receptor class B" evidence="17">
    <location>
        <begin position="3215"/>
        <end position="3258"/>
    </location>
</feature>
<feature type="disulfide bond" evidence="16">
    <location>
        <begin position="3456"/>
        <end position="3471"/>
    </location>
</feature>
<feature type="disulfide bond" evidence="15">
    <location>
        <begin position="4497"/>
        <end position="4507"/>
    </location>
</feature>
<feature type="disulfide bond" evidence="16">
    <location>
        <begin position="3642"/>
        <end position="3654"/>
    </location>
</feature>
<feature type="disulfide bond" evidence="16">
    <location>
        <begin position="1108"/>
        <end position="1123"/>
    </location>
</feature>
<feature type="disulfide bond" evidence="16">
    <location>
        <begin position="2809"/>
        <end position="2827"/>
    </location>
</feature>
<dbReference type="GO" id="GO:0006897">
    <property type="term" value="P:endocytosis"/>
    <property type="evidence" value="ECO:0007669"/>
    <property type="project" value="UniProtKB-KW"/>
</dbReference>
<feature type="repeat" description="LDL-receptor class B" evidence="17">
    <location>
        <begin position="1352"/>
        <end position="1397"/>
    </location>
</feature>
<feature type="domain" description="EGF-like" evidence="21">
    <location>
        <begin position="204"/>
        <end position="241"/>
    </location>
</feature>
<dbReference type="InterPro" id="IPR009030">
    <property type="entry name" value="Growth_fac_rcpt_cys_sf"/>
</dbReference>
<feature type="disulfide bond" evidence="15">
    <location>
        <begin position="4236"/>
        <end position="4253"/>
    </location>
</feature>
<feature type="repeat" description="LDL-receptor class B" evidence="17">
    <location>
        <begin position="1490"/>
        <end position="1534"/>
    </location>
</feature>
<feature type="disulfide bond" evidence="16">
    <location>
        <begin position="1030"/>
        <end position="1045"/>
    </location>
</feature>
<dbReference type="SUPFAM" id="SSF57184">
    <property type="entry name" value="Growth factor receptor domain"/>
    <property type="match status" value="1"/>
</dbReference>
<dbReference type="CDD" id="cd00112">
    <property type="entry name" value="LDLa"/>
    <property type="match status" value="29"/>
</dbReference>